<organism evidence="2 3">
    <name type="scientific">Thalassiosira oceanica</name>
    <name type="common">Marine diatom</name>
    <dbReference type="NCBI Taxonomy" id="159749"/>
    <lineage>
        <taxon>Eukaryota</taxon>
        <taxon>Sar</taxon>
        <taxon>Stramenopiles</taxon>
        <taxon>Ochrophyta</taxon>
        <taxon>Bacillariophyta</taxon>
        <taxon>Coscinodiscophyceae</taxon>
        <taxon>Thalassiosirophycidae</taxon>
        <taxon>Thalassiosirales</taxon>
        <taxon>Thalassiosiraceae</taxon>
        <taxon>Thalassiosira</taxon>
    </lineage>
</organism>
<reference evidence="2 3" key="1">
    <citation type="journal article" date="2012" name="Genome Biol.">
        <title>Genome and low-iron response of an oceanic diatom adapted to chronic iron limitation.</title>
        <authorList>
            <person name="Lommer M."/>
            <person name="Specht M."/>
            <person name="Roy A.S."/>
            <person name="Kraemer L."/>
            <person name="Andreson R."/>
            <person name="Gutowska M.A."/>
            <person name="Wolf J."/>
            <person name="Bergner S.V."/>
            <person name="Schilhabel M.B."/>
            <person name="Klostermeier U.C."/>
            <person name="Beiko R.G."/>
            <person name="Rosenstiel P."/>
            <person name="Hippler M."/>
            <person name="Laroche J."/>
        </authorList>
    </citation>
    <scope>NUCLEOTIDE SEQUENCE [LARGE SCALE GENOMIC DNA]</scope>
    <source>
        <strain evidence="2 3">CCMP1005</strain>
    </source>
</reference>
<evidence type="ECO:0000313" key="3">
    <source>
        <dbReference type="Proteomes" id="UP000266841"/>
    </source>
</evidence>
<accession>K0RX10</accession>
<dbReference type="Proteomes" id="UP000266841">
    <property type="component" value="Unassembled WGS sequence"/>
</dbReference>
<protein>
    <submittedName>
        <fullName evidence="2">Uncharacterized protein</fullName>
    </submittedName>
</protein>
<keyword evidence="1" id="KW-1133">Transmembrane helix</keyword>
<sequence length="124" mass="13733">MICCGRRAIPMALRPPLSIKRAGATENLCIIARARPAEVSEPLITSSPFAIWVGCMQETGGGRPGKECSLPHKTWMDHKQLQRHYITINFSVRAYPYILVVAAAAARLCWSPLALVYGDFSFSR</sequence>
<evidence type="ECO:0000256" key="1">
    <source>
        <dbReference type="SAM" id="Phobius"/>
    </source>
</evidence>
<dbReference type="EMBL" id="AGNL01041980">
    <property type="protein sequence ID" value="EJK51237.1"/>
    <property type="molecule type" value="Genomic_DNA"/>
</dbReference>
<comment type="caution">
    <text evidence="2">The sequence shown here is derived from an EMBL/GenBank/DDBJ whole genome shotgun (WGS) entry which is preliminary data.</text>
</comment>
<keyword evidence="1" id="KW-0812">Transmembrane</keyword>
<name>K0RX10_THAOC</name>
<keyword evidence="1" id="KW-0472">Membrane</keyword>
<evidence type="ECO:0000313" key="2">
    <source>
        <dbReference type="EMBL" id="EJK51237.1"/>
    </source>
</evidence>
<dbReference type="AlphaFoldDB" id="K0RX10"/>
<keyword evidence="3" id="KW-1185">Reference proteome</keyword>
<gene>
    <name evidence="2" type="ORF">THAOC_29609</name>
</gene>
<proteinExistence type="predicted"/>
<feature type="transmembrane region" description="Helical" evidence="1">
    <location>
        <begin position="94"/>
        <end position="117"/>
    </location>
</feature>